<keyword evidence="3" id="KW-1185">Reference proteome</keyword>
<sequence>MVSEEAAGPVHAQPDTPRAPRPREGVSRGGAGCGARPRPPPRHPGNKRTRPTAQARSVARAATARAAVGDLQPKQIPRPSDVQSKSCCGRSAAEADSQAERCAEQELLWEIYSRSRFPGSALCRARDAVGDLQLKQIPRLSAVKSKSFCRSYAAAADSQAKRCAEQELP</sequence>
<comment type="caution">
    <text evidence="2">The sequence shown here is derived from an EMBL/GenBank/DDBJ whole genome shotgun (WGS) entry which is preliminary data.</text>
</comment>
<feature type="region of interest" description="Disordered" evidence="1">
    <location>
        <begin position="1"/>
        <end position="86"/>
    </location>
</feature>
<feature type="compositionally biased region" description="Basic residues" evidence="1">
    <location>
        <begin position="39"/>
        <end position="50"/>
    </location>
</feature>
<evidence type="ECO:0000313" key="2">
    <source>
        <dbReference type="EMBL" id="KAJ1194946.1"/>
    </source>
</evidence>
<dbReference type="AlphaFoldDB" id="A0AAV7V2E7"/>
<organism evidence="2 3">
    <name type="scientific">Pleurodeles waltl</name>
    <name type="common">Iberian ribbed newt</name>
    <dbReference type="NCBI Taxonomy" id="8319"/>
    <lineage>
        <taxon>Eukaryota</taxon>
        <taxon>Metazoa</taxon>
        <taxon>Chordata</taxon>
        <taxon>Craniata</taxon>
        <taxon>Vertebrata</taxon>
        <taxon>Euteleostomi</taxon>
        <taxon>Amphibia</taxon>
        <taxon>Batrachia</taxon>
        <taxon>Caudata</taxon>
        <taxon>Salamandroidea</taxon>
        <taxon>Salamandridae</taxon>
        <taxon>Pleurodelinae</taxon>
        <taxon>Pleurodeles</taxon>
    </lineage>
</organism>
<accession>A0AAV7V2E7</accession>
<evidence type="ECO:0000313" key="3">
    <source>
        <dbReference type="Proteomes" id="UP001066276"/>
    </source>
</evidence>
<reference evidence="2" key="1">
    <citation type="journal article" date="2022" name="bioRxiv">
        <title>Sequencing and chromosome-scale assembly of the giantPleurodeles waltlgenome.</title>
        <authorList>
            <person name="Brown T."/>
            <person name="Elewa A."/>
            <person name="Iarovenko S."/>
            <person name="Subramanian E."/>
            <person name="Araus A.J."/>
            <person name="Petzold A."/>
            <person name="Susuki M."/>
            <person name="Suzuki K.-i.T."/>
            <person name="Hayashi T."/>
            <person name="Toyoda A."/>
            <person name="Oliveira C."/>
            <person name="Osipova E."/>
            <person name="Leigh N.D."/>
            <person name="Simon A."/>
            <person name="Yun M.H."/>
        </authorList>
    </citation>
    <scope>NUCLEOTIDE SEQUENCE</scope>
    <source>
        <strain evidence="2">20211129_DDA</strain>
        <tissue evidence="2">Liver</tissue>
    </source>
</reference>
<evidence type="ECO:0000256" key="1">
    <source>
        <dbReference type="SAM" id="MobiDB-lite"/>
    </source>
</evidence>
<name>A0AAV7V2E7_PLEWA</name>
<dbReference type="EMBL" id="JANPWB010000004">
    <property type="protein sequence ID" value="KAJ1194946.1"/>
    <property type="molecule type" value="Genomic_DNA"/>
</dbReference>
<protein>
    <submittedName>
        <fullName evidence="2">Uncharacterized protein</fullName>
    </submittedName>
</protein>
<proteinExistence type="predicted"/>
<gene>
    <name evidence="2" type="ORF">NDU88_004230</name>
</gene>
<feature type="compositionally biased region" description="Low complexity" evidence="1">
    <location>
        <begin position="53"/>
        <end position="67"/>
    </location>
</feature>
<dbReference type="Proteomes" id="UP001066276">
    <property type="component" value="Chromosome 2_2"/>
</dbReference>